<keyword evidence="2 9" id="KW-0808">Transferase</keyword>
<dbReference type="NCBIfam" id="NF002098">
    <property type="entry name" value="PRK00943.1"/>
    <property type="match status" value="1"/>
</dbReference>
<dbReference type="Gene3D" id="3.30.1330.10">
    <property type="entry name" value="PurM-like, N-terminal domain"/>
    <property type="match status" value="1"/>
</dbReference>
<name>A0A1M5IKM2_9BACT</name>
<evidence type="ECO:0000256" key="2">
    <source>
        <dbReference type="ARBA" id="ARBA00022679"/>
    </source>
</evidence>
<keyword evidence="8 9" id="KW-0711">Selenium</keyword>
<evidence type="ECO:0000256" key="3">
    <source>
        <dbReference type="ARBA" id="ARBA00022723"/>
    </source>
</evidence>
<feature type="binding site" evidence="9">
    <location>
        <position position="198"/>
    </location>
    <ligand>
        <name>Mg(2+)</name>
        <dbReference type="ChEBI" id="CHEBI:18420"/>
    </ligand>
</feature>
<keyword evidence="4 9" id="KW-0547">Nucleotide-binding</keyword>
<evidence type="ECO:0000256" key="1">
    <source>
        <dbReference type="ARBA" id="ARBA00008026"/>
    </source>
</evidence>
<evidence type="ECO:0000259" key="10">
    <source>
        <dbReference type="Pfam" id="PF00586"/>
    </source>
</evidence>
<comment type="cofactor">
    <cofactor evidence="9">
        <name>Mg(2+)</name>
        <dbReference type="ChEBI" id="CHEBI:18420"/>
    </cofactor>
    <text evidence="9">Binds 1 Mg(2+) ion per monomer.</text>
</comment>
<evidence type="ECO:0000256" key="6">
    <source>
        <dbReference type="ARBA" id="ARBA00022840"/>
    </source>
</evidence>
<dbReference type="Pfam" id="PF02769">
    <property type="entry name" value="AIRS_C"/>
    <property type="match status" value="1"/>
</dbReference>
<dbReference type="GO" id="GO:0000287">
    <property type="term" value="F:magnesium ion binding"/>
    <property type="evidence" value="ECO:0007669"/>
    <property type="project" value="UniProtKB-UniRule"/>
</dbReference>
<dbReference type="InterPro" id="IPR004536">
    <property type="entry name" value="SPS/SelD"/>
</dbReference>
<feature type="domain" description="PurM-like C-terminal" evidence="11">
    <location>
        <begin position="140"/>
        <end position="319"/>
    </location>
</feature>
<dbReference type="Proteomes" id="UP000184076">
    <property type="component" value="Unassembled WGS sequence"/>
</dbReference>
<comment type="catalytic activity">
    <reaction evidence="9">
        <text>hydrogenselenide + ATP + H2O = selenophosphate + AMP + phosphate + 2 H(+)</text>
        <dbReference type="Rhea" id="RHEA:18737"/>
        <dbReference type="ChEBI" id="CHEBI:15377"/>
        <dbReference type="ChEBI" id="CHEBI:15378"/>
        <dbReference type="ChEBI" id="CHEBI:16144"/>
        <dbReference type="ChEBI" id="CHEBI:29317"/>
        <dbReference type="ChEBI" id="CHEBI:30616"/>
        <dbReference type="ChEBI" id="CHEBI:43474"/>
        <dbReference type="ChEBI" id="CHEBI:456215"/>
        <dbReference type="EC" id="2.7.9.3"/>
    </reaction>
</comment>
<accession>A0A1M5IKM2</accession>
<dbReference type="GO" id="GO:0004756">
    <property type="term" value="F:selenide, water dikinase activity"/>
    <property type="evidence" value="ECO:0007669"/>
    <property type="project" value="UniProtKB-UniRule"/>
</dbReference>
<keyword evidence="3 9" id="KW-0479">Metal-binding</keyword>
<evidence type="ECO:0000313" key="13">
    <source>
        <dbReference type="Proteomes" id="UP000184076"/>
    </source>
</evidence>
<feature type="binding site" evidence="9">
    <location>
        <position position="22"/>
    </location>
    <ligand>
        <name>Mg(2+)</name>
        <dbReference type="ChEBI" id="CHEBI:18420"/>
    </ligand>
</feature>
<organism evidence="12 13">
    <name type="scientific">Desulfacinum infernum DSM 9756</name>
    <dbReference type="NCBI Taxonomy" id="1121391"/>
    <lineage>
        <taxon>Bacteria</taxon>
        <taxon>Pseudomonadati</taxon>
        <taxon>Thermodesulfobacteriota</taxon>
        <taxon>Syntrophobacteria</taxon>
        <taxon>Syntrophobacterales</taxon>
        <taxon>Syntrophobacteraceae</taxon>
        <taxon>Desulfacinum</taxon>
    </lineage>
</organism>
<comment type="function">
    <text evidence="9">Synthesizes selenophosphate from selenide and ATP.</text>
</comment>
<dbReference type="InterPro" id="IPR036676">
    <property type="entry name" value="PurM-like_C_sf"/>
</dbReference>
<feature type="binding site" evidence="9">
    <location>
        <position position="62"/>
    </location>
    <ligand>
        <name>Mg(2+)</name>
        <dbReference type="ChEBI" id="CHEBI:18420"/>
    </ligand>
</feature>
<dbReference type="CDD" id="cd02195">
    <property type="entry name" value="SelD"/>
    <property type="match status" value="1"/>
</dbReference>
<dbReference type="InterPro" id="IPR010918">
    <property type="entry name" value="PurM-like_C_dom"/>
</dbReference>
<dbReference type="FunFam" id="3.90.650.10:FF:000004">
    <property type="entry name" value="Selenide, water dikinase"/>
    <property type="match status" value="1"/>
</dbReference>
<dbReference type="EC" id="2.7.9.3" evidence="9"/>
<comment type="subunit">
    <text evidence="9">Homodimer.</text>
</comment>
<evidence type="ECO:0000256" key="5">
    <source>
        <dbReference type="ARBA" id="ARBA00022777"/>
    </source>
</evidence>
<evidence type="ECO:0000313" key="12">
    <source>
        <dbReference type="EMBL" id="SHG28795.1"/>
    </source>
</evidence>
<dbReference type="AlphaFoldDB" id="A0A1M5IKM2"/>
<dbReference type="PIRSF" id="PIRSF036407">
    <property type="entry name" value="Selenphspht_syn"/>
    <property type="match status" value="1"/>
</dbReference>
<dbReference type="FunFam" id="3.30.1330.10:FF:000003">
    <property type="entry name" value="Selenide, water dikinase"/>
    <property type="match status" value="1"/>
</dbReference>
<keyword evidence="7 9" id="KW-0460">Magnesium</keyword>
<feature type="binding site" description="in other chain" evidence="9">
    <location>
        <position position="39"/>
    </location>
    <ligand>
        <name>ATP</name>
        <dbReference type="ChEBI" id="CHEBI:30616"/>
        <note>ligand shared between dimeric partners</note>
    </ligand>
</feature>
<sequence>MLLCLPEETDPNLLVGRGTSDDAGVYRVRDDLALIQTVDFLTPIVDDPYQFGRIAAANALSDVYAMGGRPLTAMNIVCFPVEKFPMDVLKDILRGGLEKIHEAGAVLVGGHSVDDLELKYGLAVTGVVHPDRVITNAGARPGDALILTKPLGTGVLATAVKGGLAGKEAAAYGVEVMATLNRAAAEVMERYEVHAATDITGFGLLGHALEMARASRVVLRIESANVPFLPEVLDYAAMGMIPAGTYSNRRFCEKRVQADPSVDALLLDLLADAQTSGGLLIAVAANQAEAMLADLREAGVDQAALVGRVESRGDGAIFVV</sequence>
<feature type="binding site" description="in other chain" evidence="9">
    <location>
        <position position="62"/>
    </location>
    <ligand>
        <name>ATP</name>
        <dbReference type="ChEBI" id="CHEBI:30616"/>
        <note>ligand shared between dimeric partners</note>
    </ligand>
</feature>
<dbReference type="InterPro" id="IPR016188">
    <property type="entry name" value="PurM-like_N"/>
</dbReference>
<reference evidence="13" key="1">
    <citation type="submission" date="2016-11" db="EMBL/GenBank/DDBJ databases">
        <authorList>
            <person name="Varghese N."/>
            <person name="Submissions S."/>
        </authorList>
    </citation>
    <scope>NUCLEOTIDE SEQUENCE [LARGE SCALE GENOMIC DNA]</scope>
    <source>
        <strain evidence="13">DSM 9756</strain>
    </source>
</reference>
<keyword evidence="6 9" id="KW-0067">ATP-binding</keyword>
<evidence type="ECO:0000256" key="7">
    <source>
        <dbReference type="ARBA" id="ARBA00022842"/>
    </source>
</evidence>
<gene>
    <name evidence="9" type="primary">selD</name>
    <name evidence="12" type="ORF">SAMN02745206_03624</name>
</gene>
<dbReference type="HAMAP" id="MF_00625">
    <property type="entry name" value="SelD"/>
    <property type="match status" value="1"/>
</dbReference>
<comment type="caution">
    <text evidence="9">Lacks conserved residue(s) required for the propagation of feature annotation.</text>
</comment>
<dbReference type="GO" id="GO:0005524">
    <property type="term" value="F:ATP binding"/>
    <property type="evidence" value="ECO:0007669"/>
    <property type="project" value="UniProtKB-UniRule"/>
</dbReference>
<dbReference type="EMBL" id="FQVB01000057">
    <property type="protein sequence ID" value="SHG28795.1"/>
    <property type="molecule type" value="Genomic_DNA"/>
</dbReference>
<evidence type="ECO:0000259" key="11">
    <source>
        <dbReference type="Pfam" id="PF02769"/>
    </source>
</evidence>
<dbReference type="Pfam" id="PF00586">
    <property type="entry name" value="AIRS"/>
    <property type="match status" value="1"/>
</dbReference>
<dbReference type="SUPFAM" id="SSF56042">
    <property type="entry name" value="PurM C-terminal domain-like"/>
    <property type="match status" value="1"/>
</dbReference>
<dbReference type="GO" id="GO:0016260">
    <property type="term" value="P:selenocysteine biosynthetic process"/>
    <property type="evidence" value="ECO:0007669"/>
    <property type="project" value="InterPro"/>
</dbReference>
<proteinExistence type="inferred from homology"/>
<dbReference type="STRING" id="1121391.SAMN02745206_03624"/>
<feature type="binding site" evidence="9">
    <location>
        <begin position="110"/>
        <end position="112"/>
    </location>
    <ligand>
        <name>ATP</name>
        <dbReference type="ChEBI" id="CHEBI:30616"/>
        <note>ligand shared between dimeric partners</note>
    </ligand>
</feature>
<evidence type="ECO:0000256" key="8">
    <source>
        <dbReference type="ARBA" id="ARBA00023266"/>
    </source>
</evidence>
<dbReference type="PANTHER" id="PTHR10256">
    <property type="entry name" value="SELENIDE, WATER DIKINASE"/>
    <property type="match status" value="1"/>
</dbReference>
<feature type="domain" description="PurM-like N-terminal" evidence="10">
    <location>
        <begin position="21"/>
        <end position="128"/>
    </location>
</feature>
<protein>
    <recommendedName>
        <fullName evidence="9">Selenide, water dikinase</fullName>
        <ecNumber evidence="9">2.7.9.3</ecNumber>
    </recommendedName>
    <alternativeName>
        <fullName evidence="9">Selenium donor protein</fullName>
    </alternativeName>
    <alternativeName>
        <fullName evidence="9">Selenophosphate synthase</fullName>
    </alternativeName>
</protein>
<keyword evidence="5 9" id="KW-0418">Kinase</keyword>
<dbReference type="Gene3D" id="3.90.650.10">
    <property type="entry name" value="PurM-like C-terminal domain"/>
    <property type="match status" value="1"/>
</dbReference>
<comment type="similarity">
    <text evidence="1 9">Belongs to the selenophosphate synthase 1 family. Class I subfamily.</text>
</comment>
<keyword evidence="13" id="KW-1185">Reference proteome</keyword>
<dbReference type="NCBIfam" id="TIGR00476">
    <property type="entry name" value="selD"/>
    <property type="match status" value="1"/>
</dbReference>
<dbReference type="SUPFAM" id="SSF55326">
    <property type="entry name" value="PurM N-terminal domain-like"/>
    <property type="match status" value="1"/>
</dbReference>
<dbReference type="InterPro" id="IPR023061">
    <property type="entry name" value="SelD_I"/>
</dbReference>
<evidence type="ECO:0000256" key="4">
    <source>
        <dbReference type="ARBA" id="ARBA00022741"/>
    </source>
</evidence>
<dbReference type="PANTHER" id="PTHR10256:SF0">
    <property type="entry name" value="INACTIVE SELENIDE, WATER DIKINASE-LIKE PROTEIN-RELATED"/>
    <property type="match status" value="1"/>
</dbReference>
<feature type="binding site" description="in other chain" evidence="9">
    <location>
        <begin position="19"/>
        <end position="21"/>
    </location>
    <ligand>
        <name>ATP</name>
        <dbReference type="ChEBI" id="CHEBI:30616"/>
        <note>ligand shared between dimeric partners</note>
    </ligand>
</feature>
<evidence type="ECO:0000256" key="9">
    <source>
        <dbReference type="HAMAP-Rule" id="MF_00625"/>
    </source>
</evidence>
<dbReference type="InterPro" id="IPR036921">
    <property type="entry name" value="PurM-like_N_sf"/>
</dbReference>
<dbReference type="GO" id="GO:0005737">
    <property type="term" value="C:cytoplasm"/>
    <property type="evidence" value="ECO:0007669"/>
    <property type="project" value="TreeGrafter"/>
</dbReference>